<sequence length="381" mass="39966">MKKRIILCIGIFVALAAAAIPIYHATQGVDIQSVVAEKQDIAVNLELDGEIEFTEIYTASCLQTGSVGEMPVEEGEEIAQGALLVKMDTSALQKQLASLQEQEKAWKEEAQAASSTNTSSLLEEAQKSSVLDMAQAASFDLHGFNQAFSENASADAEDALAASAGSDSLGSSGIQNSELQEQIQEISQQIESSEYISQLAGTVLAVQVKKGDVVAEGTPMVTIGNPSSAQIIAMVGENDIKKLSEGMACSIRMQGSDTVCTGKIVSIGAQMSAASLEGGSKKAKVCIKPDEPLVGCMAGGSASVSIEVQRISDAVSVPIDAVDSEENVYVVNKQGILEKRLVKTGLYNDEQIEIVSGLEAGDVVALPGMQELSEGMKVRND</sequence>
<dbReference type="EMBL" id="JACRSS010000001">
    <property type="protein sequence ID" value="MBC8537562.1"/>
    <property type="molecule type" value="Genomic_DNA"/>
</dbReference>
<comment type="caution">
    <text evidence="4">The sequence shown here is derived from an EMBL/GenBank/DDBJ whole genome shotgun (WGS) entry which is preliminary data.</text>
</comment>
<evidence type="ECO:0000256" key="1">
    <source>
        <dbReference type="SAM" id="Coils"/>
    </source>
</evidence>
<dbReference type="Proteomes" id="UP000617951">
    <property type="component" value="Unassembled WGS sequence"/>
</dbReference>
<evidence type="ECO:0000259" key="3">
    <source>
        <dbReference type="Pfam" id="PF25967"/>
    </source>
</evidence>
<protein>
    <submittedName>
        <fullName evidence="4">Efflux RND transporter periplasmic adaptor subunit</fullName>
    </submittedName>
</protein>
<feature type="domain" description="Multidrug resistance protein MdtA-like C-terminal permuted SH3" evidence="3">
    <location>
        <begin position="313"/>
        <end position="370"/>
    </location>
</feature>
<evidence type="ECO:0000313" key="4">
    <source>
        <dbReference type="EMBL" id="MBC8537562.1"/>
    </source>
</evidence>
<dbReference type="GO" id="GO:0015562">
    <property type="term" value="F:efflux transmembrane transporter activity"/>
    <property type="evidence" value="ECO:0007669"/>
    <property type="project" value="TreeGrafter"/>
</dbReference>
<dbReference type="RefSeq" id="WP_249279464.1">
    <property type="nucleotide sequence ID" value="NZ_JACRSS010000001.1"/>
</dbReference>
<dbReference type="Pfam" id="PF25967">
    <property type="entry name" value="RND-MFP_C"/>
    <property type="match status" value="1"/>
</dbReference>
<dbReference type="Gene3D" id="2.40.420.20">
    <property type="match status" value="1"/>
</dbReference>
<feature type="chain" id="PRO_5037049240" evidence="2">
    <location>
        <begin position="26"/>
        <end position="381"/>
    </location>
</feature>
<keyword evidence="5" id="KW-1185">Reference proteome</keyword>
<evidence type="ECO:0000256" key="2">
    <source>
        <dbReference type="SAM" id="SignalP"/>
    </source>
</evidence>
<feature type="coiled-coil region" evidence="1">
    <location>
        <begin position="89"/>
        <end position="116"/>
    </location>
</feature>
<organism evidence="4 5">
    <name type="scientific">Guopingia tenuis</name>
    <dbReference type="NCBI Taxonomy" id="2763656"/>
    <lineage>
        <taxon>Bacteria</taxon>
        <taxon>Bacillati</taxon>
        <taxon>Bacillota</taxon>
        <taxon>Clostridia</taxon>
        <taxon>Christensenellales</taxon>
        <taxon>Christensenellaceae</taxon>
        <taxon>Guopingia</taxon>
    </lineage>
</organism>
<reference evidence="4" key="1">
    <citation type="submission" date="2020-08" db="EMBL/GenBank/DDBJ databases">
        <title>Genome public.</title>
        <authorList>
            <person name="Liu C."/>
            <person name="Sun Q."/>
        </authorList>
    </citation>
    <scope>NUCLEOTIDE SEQUENCE</scope>
    <source>
        <strain evidence="4">NSJ-63</strain>
    </source>
</reference>
<dbReference type="AlphaFoldDB" id="A0A926DGV9"/>
<evidence type="ECO:0000313" key="5">
    <source>
        <dbReference type="Proteomes" id="UP000617951"/>
    </source>
</evidence>
<gene>
    <name evidence="4" type="ORF">H8693_01275</name>
</gene>
<name>A0A926DGV9_9FIRM</name>
<dbReference type="Gene3D" id="2.40.50.100">
    <property type="match status" value="1"/>
</dbReference>
<dbReference type="InterPro" id="IPR058627">
    <property type="entry name" value="MdtA-like_C"/>
</dbReference>
<dbReference type="GO" id="GO:1990281">
    <property type="term" value="C:efflux pump complex"/>
    <property type="evidence" value="ECO:0007669"/>
    <property type="project" value="TreeGrafter"/>
</dbReference>
<keyword evidence="1" id="KW-0175">Coiled coil</keyword>
<proteinExistence type="predicted"/>
<keyword evidence="2" id="KW-0732">Signal</keyword>
<feature type="signal peptide" evidence="2">
    <location>
        <begin position="1"/>
        <end position="25"/>
    </location>
</feature>
<accession>A0A926DGV9</accession>
<dbReference type="PANTHER" id="PTHR30469">
    <property type="entry name" value="MULTIDRUG RESISTANCE PROTEIN MDTA"/>
    <property type="match status" value="1"/>
</dbReference>